<keyword evidence="2" id="KW-1185">Reference proteome</keyword>
<dbReference type="Proteomes" id="UP001055879">
    <property type="component" value="Linkage Group LG15"/>
</dbReference>
<evidence type="ECO:0000313" key="2">
    <source>
        <dbReference type="Proteomes" id="UP001055879"/>
    </source>
</evidence>
<reference evidence="1 2" key="2">
    <citation type="journal article" date="2022" name="Mol. Ecol. Resour.">
        <title>The genomes of chicory, endive, great burdock and yacon provide insights into Asteraceae paleo-polyploidization history and plant inulin production.</title>
        <authorList>
            <person name="Fan W."/>
            <person name="Wang S."/>
            <person name="Wang H."/>
            <person name="Wang A."/>
            <person name="Jiang F."/>
            <person name="Liu H."/>
            <person name="Zhao H."/>
            <person name="Xu D."/>
            <person name="Zhang Y."/>
        </authorList>
    </citation>
    <scope>NUCLEOTIDE SEQUENCE [LARGE SCALE GENOMIC DNA]</scope>
    <source>
        <strain evidence="2">cv. Niubang</strain>
    </source>
</reference>
<protein>
    <submittedName>
        <fullName evidence="1">Uncharacterized protein</fullName>
    </submittedName>
</protein>
<sequence length="278" mass="30952">MVRGLFSCFGHLSSSFDGTKRRYPHYTATAASGGYPTADELRKGGPVVVELFSSQGCATSQEAEMLFTRLGRGDFDLEVPVILMAYHVDYWDYNGWKDPFGSTQWTVRQKSYVESFNLDTMFTPQVIVQGRTQCIANDEHALLSAIASATRYPTPAFQAKFRRPAPESLQISLTGSLRAKVDSKGADIMVALFDSGLITDCRKGANQGRILANDFVVRRLQKLTSVKDLSEKKTVTGTVDFNLWPGFSSSKCGMAVFIQQHRSRHIFGAQRFHLPENL</sequence>
<name>A0ACB8XU21_ARCLA</name>
<comment type="caution">
    <text evidence="1">The sequence shown here is derived from an EMBL/GenBank/DDBJ whole genome shotgun (WGS) entry which is preliminary data.</text>
</comment>
<organism evidence="1 2">
    <name type="scientific">Arctium lappa</name>
    <name type="common">Greater burdock</name>
    <name type="synonym">Lappa major</name>
    <dbReference type="NCBI Taxonomy" id="4217"/>
    <lineage>
        <taxon>Eukaryota</taxon>
        <taxon>Viridiplantae</taxon>
        <taxon>Streptophyta</taxon>
        <taxon>Embryophyta</taxon>
        <taxon>Tracheophyta</taxon>
        <taxon>Spermatophyta</taxon>
        <taxon>Magnoliopsida</taxon>
        <taxon>eudicotyledons</taxon>
        <taxon>Gunneridae</taxon>
        <taxon>Pentapetalae</taxon>
        <taxon>asterids</taxon>
        <taxon>campanulids</taxon>
        <taxon>Asterales</taxon>
        <taxon>Asteraceae</taxon>
        <taxon>Carduoideae</taxon>
        <taxon>Cardueae</taxon>
        <taxon>Arctiinae</taxon>
        <taxon>Arctium</taxon>
    </lineage>
</organism>
<evidence type="ECO:0000313" key="1">
    <source>
        <dbReference type="EMBL" id="KAI3673752.1"/>
    </source>
</evidence>
<gene>
    <name evidence="1" type="ORF">L6452_39882</name>
</gene>
<reference evidence="2" key="1">
    <citation type="journal article" date="2022" name="Mol. Ecol. Resour.">
        <title>The genomes of chicory, endive, great burdock and yacon provide insights into Asteraceae palaeo-polyploidization history and plant inulin production.</title>
        <authorList>
            <person name="Fan W."/>
            <person name="Wang S."/>
            <person name="Wang H."/>
            <person name="Wang A."/>
            <person name="Jiang F."/>
            <person name="Liu H."/>
            <person name="Zhao H."/>
            <person name="Xu D."/>
            <person name="Zhang Y."/>
        </authorList>
    </citation>
    <scope>NUCLEOTIDE SEQUENCE [LARGE SCALE GENOMIC DNA]</scope>
    <source>
        <strain evidence="2">cv. Niubang</strain>
    </source>
</reference>
<dbReference type="EMBL" id="CM042061">
    <property type="protein sequence ID" value="KAI3673752.1"/>
    <property type="molecule type" value="Genomic_DNA"/>
</dbReference>
<proteinExistence type="predicted"/>
<accession>A0ACB8XU21</accession>